<dbReference type="Pfam" id="PF00005">
    <property type="entry name" value="ABC_tran"/>
    <property type="match status" value="1"/>
</dbReference>
<name>A0A1C7DTP3_9BACL</name>
<comment type="subcellular location">
    <subcellularLocation>
        <location evidence="1">Cell membrane</location>
        <topology evidence="1">Peripheral membrane protein</topology>
    </subcellularLocation>
</comment>
<dbReference type="PROSITE" id="PS50893">
    <property type="entry name" value="ABC_TRANSPORTER_2"/>
    <property type="match status" value="1"/>
</dbReference>
<dbReference type="InterPro" id="IPR027417">
    <property type="entry name" value="P-loop_NTPase"/>
</dbReference>
<evidence type="ECO:0000256" key="3">
    <source>
        <dbReference type="ARBA" id="ARBA00022475"/>
    </source>
</evidence>
<protein>
    <submittedName>
        <fullName evidence="8">Ectoine/hydroxyectoine ABC transporter ATP-binding protein EhuA</fullName>
    </submittedName>
</protein>
<dbReference type="InterPro" id="IPR003439">
    <property type="entry name" value="ABC_transporter-like_ATP-bd"/>
</dbReference>
<evidence type="ECO:0000256" key="6">
    <source>
        <dbReference type="ARBA" id="ARBA00023136"/>
    </source>
</evidence>
<gene>
    <name evidence="8" type="ORF">BBI08_13730</name>
</gene>
<keyword evidence="6" id="KW-0472">Membrane</keyword>
<evidence type="ECO:0000259" key="7">
    <source>
        <dbReference type="PROSITE" id="PS50893"/>
    </source>
</evidence>
<evidence type="ECO:0000256" key="2">
    <source>
        <dbReference type="ARBA" id="ARBA00022448"/>
    </source>
</evidence>
<dbReference type="GO" id="GO:0016887">
    <property type="term" value="F:ATP hydrolysis activity"/>
    <property type="evidence" value="ECO:0007669"/>
    <property type="project" value="InterPro"/>
</dbReference>
<organism evidence="8 9">
    <name type="scientific">Planococcus halocryophilus</name>
    <dbReference type="NCBI Taxonomy" id="1215089"/>
    <lineage>
        <taxon>Bacteria</taxon>
        <taxon>Bacillati</taxon>
        <taxon>Bacillota</taxon>
        <taxon>Bacilli</taxon>
        <taxon>Bacillales</taxon>
        <taxon>Caryophanaceae</taxon>
        <taxon>Planococcus</taxon>
    </lineage>
</organism>
<accession>A0A1C7DTP3</accession>
<dbReference type="GO" id="GO:0015424">
    <property type="term" value="F:ABC-type amino acid transporter activity"/>
    <property type="evidence" value="ECO:0007669"/>
    <property type="project" value="InterPro"/>
</dbReference>
<keyword evidence="5 8" id="KW-0067">ATP-binding</keyword>
<keyword evidence="9" id="KW-1185">Reference proteome</keyword>
<dbReference type="CDD" id="cd03262">
    <property type="entry name" value="ABC_HisP_GlnQ"/>
    <property type="match status" value="1"/>
</dbReference>
<evidence type="ECO:0000256" key="5">
    <source>
        <dbReference type="ARBA" id="ARBA00022840"/>
    </source>
</evidence>
<evidence type="ECO:0000256" key="4">
    <source>
        <dbReference type="ARBA" id="ARBA00022741"/>
    </source>
</evidence>
<reference evidence="8" key="1">
    <citation type="submission" date="2016-10" db="EMBL/GenBank/DDBJ databases">
        <authorList>
            <person name="de Groot N.N."/>
        </authorList>
    </citation>
    <scope>NUCLEOTIDE SEQUENCE</scope>
    <source>
        <strain evidence="8">DSM 24743</strain>
    </source>
</reference>
<dbReference type="InterPro" id="IPR030679">
    <property type="entry name" value="ABC_ATPase_HisP-typ"/>
</dbReference>
<dbReference type="PIRSF" id="PIRSF039085">
    <property type="entry name" value="ABC_ATPase_HisP"/>
    <property type="match status" value="1"/>
</dbReference>
<dbReference type="Gene3D" id="3.40.50.300">
    <property type="entry name" value="P-loop containing nucleotide triphosphate hydrolases"/>
    <property type="match status" value="1"/>
</dbReference>
<dbReference type="GO" id="GO:0005886">
    <property type="term" value="C:plasma membrane"/>
    <property type="evidence" value="ECO:0007669"/>
    <property type="project" value="UniProtKB-SubCell"/>
</dbReference>
<evidence type="ECO:0000256" key="1">
    <source>
        <dbReference type="ARBA" id="ARBA00004202"/>
    </source>
</evidence>
<proteinExistence type="predicted"/>
<dbReference type="SMART" id="SM00382">
    <property type="entry name" value="AAA"/>
    <property type="match status" value="1"/>
</dbReference>
<dbReference type="EMBL" id="CP016537">
    <property type="protein sequence ID" value="ANU14845.1"/>
    <property type="molecule type" value="Genomic_DNA"/>
</dbReference>
<dbReference type="InterPro" id="IPR017871">
    <property type="entry name" value="ABC_transporter-like_CS"/>
</dbReference>
<dbReference type="KEGG" id="phc:BBI08_13730"/>
<dbReference type="InterPro" id="IPR003593">
    <property type="entry name" value="AAA+_ATPase"/>
</dbReference>
<dbReference type="STRING" id="1215089.BBI08_13730"/>
<dbReference type="PROSITE" id="PS00211">
    <property type="entry name" value="ABC_TRANSPORTER_1"/>
    <property type="match status" value="1"/>
</dbReference>
<feature type="domain" description="ABC transporter" evidence="7">
    <location>
        <begin position="2"/>
        <end position="243"/>
    </location>
</feature>
<evidence type="ECO:0000313" key="9">
    <source>
        <dbReference type="Proteomes" id="UP000092687"/>
    </source>
</evidence>
<dbReference type="SUPFAM" id="SSF52540">
    <property type="entry name" value="P-loop containing nucleoside triphosphate hydrolases"/>
    <property type="match status" value="1"/>
</dbReference>
<keyword evidence="4" id="KW-0547">Nucleotide-binding</keyword>
<dbReference type="InterPro" id="IPR050086">
    <property type="entry name" value="MetN_ABC_transporter-like"/>
</dbReference>
<dbReference type="RefSeq" id="WP_065528411.1">
    <property type="nucleotide sequence ID" value="NZ_CP016537.2"/>
</dbReference>
<dbReference type="AlphaFoldDB" id="A0A1C7DTP3"/>
<sequence>MISVTGLVKKFGLNEVLKGIDLTIDKSEVVVIMGPSGSGKSTLLRCLNFLEEPTEGMIQIGEYKVKAGGKIDRHRKKVIRELRKKTGFVFQSFNLFPHKTAIENIMEGPIAIHGKDPKEAKTIATDLLAKVGLADRADHYPAQLSGGQQQRVAIARSLALDPLVMLFDEPTSALDPELVREVLLVIKSLAEEGMTLVIVTHEMNFAKEVADRVVFMDDGVIVEQGTSQQIFENPTEVRTRQFLSKVEAIVSE</sequence>
<dbReference type="Proteomes" id="UP000092687">
    <property type="component" value="Chromosome"/>
</dbReference>
<dbReference type="OrthoDB" id="9804199at2"/>
<dbReference type="GO" id="GO:0005524">
    <property type="term" value="F:ATP binding"/>
    <property type="evidence" value="ECO:0007669"/>
    <property type="project" value="UniProtKB-KW"/>
</dbReference>
<dbReference type="FunFam" id="3.40.50.300:FF:000020">
    <property type="entry name" value="Amino acid ABC transporter ATP-binding component"/>
    <property type="match status" value="1"/>
</dbReference>
<keyword evidence="3" id="KW-1003">Cell membrane</keyword>
<evidence type="ECO:0000313" key="8">
    <source>
        <dbReference type="EMBL" id="ANU14845.1"/>
    </source>
</evidence>
<dbReference type="PANTHER" id="PTHR43166:SF35">
    <property type="entry name" value="L-CYSTINE IMPORT ATP-BINDING PROTEIN TCYN"/>
    <property type="match status" value="1"/>
</dbReference>
<dbReference type="PANTHER" id="PTHR43166">
    <property type="entry name" value="AMINO ACID IMPORT ATP-BINDING PROTEIN"/>
    <property type="match status" value="1"/>
</dbReference>
<keyword evidence="2" id="KW-0813">Transport</keyword>